<proteinExistence type="predicted"/>
<keyword evidence="2" id="KW-1185">Reference proteome</keyword>
<accession>A0ABP8JJD6</accession>
<gene>
    <name evidence="1" type="ORF">GCM10023147_20440</name>
</gene>
<evidence type="ECO:0000313" key="2">
    <source>
        <dbReference type="Proteomes" id="UP001500635"/>
    </source>
</evidence>
<evidence type="ECO:0000313" key="1">
    <source>
        <dbReference type="EMBL" id="GAA4391502.1"/>
    </source>
</evidence>
<dbReference type="EMBL" id="BAABFR010000026">
    <property type="protein sequence ID" value="GAA4391502.1"/>
    <property type="molecule type" value="Genomic_DNA"/>
</dbReference>
<reference evidence="2" key="1">
    <citation type="journal article" date="2019" name="Int. J. Syst. Evol. Microbiol.">
        <title>The Global Catalogue of Microorganisms (GCM) 10K type strain sequencing project: providing services to taxonomists for standard genome sequencing and annotation.</title>
        <authorList>
            <consortium name="The Broad Institute Genomics Platform"/>
            <consortium name="The Broad Institute Genome Sequencing Center for Infectious Disease"/>
            <person name="Wu L."/>
            <person name="Ma J."/>
        </authorList>
    </citation>
    <scope>NUCLEOTIDE SEQUENCE [LARGE SCALE GENOMIC DNA]</scope>
    <source>
        <strain evidence="2">JCM 17688</strain>
    </source>
</reference>
<comment type="caution">
    <text evidence="1">The sequence shown here is derived from an EMBL/GenBank/DDBJ whole genome shotgun (WGS) entry which is preliminary data.</text>
</comment>
<dbReference type="Proteomes" id="UP001500635">
    <property type="component" value="Unassembled WGS sequence"/>
</dbReference>
<dbReference type="RefSeq" id="WP_344994704.1">
    <property type="nucleotide sequence ID" value="NZ_BAABFR010000026.1"/>
</dbReference>
<name>A0ABP8JJD6_9ACTN</name>
<organism evidence="1 2">
    <name type="scientific">Tsukamurella soli</name>
    <dbReference type="NCBI Taxonomy" id="644556"/>
    <lineage>
        <taxon>Bacteria</taxon>
        <taxon>Bacillati</taxon>
        <taxon>Actinomycetota</taxon>
        <taxon>Actinomycetes</taxon>
        <taxon>Mycobacteriales</taxon>
        <taxon>Tsukamurellaceae</taxon>
        <taxon>Tsukamurella</taxon>
    </lineage>
</organism>
<sequence length="61" mass="6650">MPESKDRTYVKCSPANGCAVPESPLTRAELKGFGLTCHPSGNLLRDESVVGRWETTNQVSK</sequence>
<protein>
    <submittedName>
        <fullName evidence="1">Uncharacterized protein</fullName>
    </submittedName>
</protein>